<dbReference type="WBParaSite" id="nRc.2.0.1.t30012-RA">
    <property type="protein sequence ID" value="nRc.2.0.1.t30012-RA"/>
    <property type="gene ID" value="nRc.2.0.1.g30012"/>
</dbReference>
<dbReference type="Proteomes" id="UP000887565">
    <property type="component" value="Unplaced"/>
</dbReference>
<dbReference type="AlphaFoldDB" id="A0A915JWA1"/>
<name>A0A915JWA1_ROMCU</name>
<evidence type="ECO:0000313" key="3">
    <source>
        <dbReference type="WBParaSite" id="nRc.2.0.1.t30012-RA"/>
    </source>
</evidence>
<sequence length="85" mass="9458">MMRERENGKEERMERKNDNDNDFSKQSILDAKASNSIPSSEPLRPCYILPADLETGMAAKNGARCELLYIVLRTPAGADLAISTQ</sequence>
<proteinExistence type="predicted"/>
<accession>A0A915JWA1</accession>
<reference evidence="3" key="1">
    <citation type="submission" date="2022-11" db="UniProtKB">
        <authorList>
            <consortium name="WormBaseParasite"/>
        </authorList>
    </citation>
    <scope>IDENTIFICATION</scope>
</reference>
<organism evidence="2 3">
    <name type="scientific">Romanomermis culicivorax</name>
    <name type="common">Nematode worm</name>
    <dbReference type="NCBI Taxonomy" id="13658"/>
    <lineage>
        <taxon>Eukaryota</taxon>
        <taxon>Metazoa</taxon>
        <taxon>Ecdysozoa</taxon>
        <taxon>Nematoda</taxon>
        <taxon>Enoplea</taxon>
        <taxon>Dorylaimia</taxon>
        <taxon>Mermithida</taxon>
        <taxon>Mermithoidea</taxon>
        <taxon>Mermithidae</taxon>
        <taxon>Romanomermis</taxon>
    </lineage>
</organism>
<protein>
    <submittedName>
        <fullName evidence="3">Uncharacterized protein</fullName>
    </submittedName>
</protein>
<feature type="compositionally biased region" description="Basic and acidic residues" evidence="1">
    <location>
        <begin position="1"/>
        <end position="23"/>
    </location>
</feature>
<keyword evidence="2" id="KW-1185">Reference proteome</keyword>
<evidence type="ECO:0000256" key="1">
    <source>
        <dbReference type="SAM" id="MobiDB-lite"/>
    </source>
</evidence>
<feature type="region of interest" description="Disordered" evidence="1">
    <location>
        <begin position="1"/>
        <end position="42"/>
    </location>
</feature>
<evidence type="ECO:0000313" key="2">
    <source>
        <dbReference type="Proteomes" id="UP000887565"/>
    </source>
</evidence>